<feature type="domain" description="Ig-like" evidence="16">
    <location>
        <begin position="741"/>
        <end position="823"/>
    </location>
</feature>
<feature type="region of interest" description="Disordered" evidence="14">
    <location>
        <begin position="933"/>
        <end position="960"/>
    </location>
</feature>
<dbReference type="GO" id="GO:0007155">
    <property type="term" value="P:cell adhesion"/>
    <property type="evidence" value="ECO:0007669"/>
    <property type="project" value="UniProtKB-KW"/>
</dbReference>
<dbReference type="SMART" id="SM00409">
    <property type="entry name" value="IG"/>
    <property type="match status" value="6"/>
</dbReference>
<evidence type="ECO:0000259" key="16">
    <source>
        <dbReference type="PROSITE" id="PS50835"/>
    </source>
</evidence>
<feature type="compositionally biased region" description="Basic residues" evidence="14">
    <location>
        <begin position="85"/>
        <end position="96"/>
    </location>
</feature>
<evidence type="ECO:0000256" key="10">
    <source>
        <dbReference type="ARBA" id="ARBA00023157"/>
    </source>
</evidence>
<protein>
    <recommendedName>
        <fullName evidence="13">Neurofascin</fullName>
    </recommendedName>
</protein>
<dbReference type="FunFam" id="2.60.40.10:FF:000057">
    <property type="entry name" value="neural cell adhesion molecule L1"/>
    <property type="match status" value="1"/>
</dbReference>
<keyword evidence="7" id="KW-0130">Cell adhesion</keyword>
<dbReference type="FunFam" id="2.60.40.10:FF:000005">
    <property type="entry name" value="Neuronal cell adhesion molecule"/>
    <property type="match status" value="1"/>
</dbReference>
<dbReference type="Pfam" id="PF07679">
    <property type="entry name" value="I-set"/>
    <property type="match status" value="3"/>
</dbReference>
<feature type="domain" description="Ig-like" evidence="16">
    <location>
        <begin position="649"/>
        <end position="737"/>
    </location>
</feature>
<evidence type="ECO:0000256" key="3">
    <source>
        <dbReference type="ARBA" id="ARBA00022475"/>
    </source>
</evidence>
<feature type="region of interest" description="Disordered" evidence="14">
    <location>
        <begin position="65"/>
        <end position="96"/>
    </location>
</feature>
<dbReference type="CDD" id="cd05875">
    <property type="entry name" value="IgI_hNeurofascin_like"/>
    <property type="match status" value="1"/>
</dbReference>
<feature type="region of interest" description="Disordered" evidence="14">
    <location>
        <begin position="1277"/>
        <end position="1376"/>
    </location>
</feature>
<comment type="similarity">
    <text evidence="2">Belongs to the immunoglobulin superfamily. L1/neurofascin/NgCAM family.</text>
</comment>
<feature type="transmembrane region" description="Helical" evidence="15">
    <location>
        <begin position="1246"/>
        <end position="1267"/>
    </location>
</feature>
<dbReference type="InterPro" id="IPR026966">
    <property type="entry name" value="Neurofascin/L1/NrCAM_C"/>
</dbReference>
<dbReference type="Gene3D" id="2.60.40.10">
    <property type="entry name" value="Immunoglobulins"/>
    <property type="match status" value="10"/>
</dbReference>
<evidence type="ECO:0000313" key="19">
    <source>
        <dbReference type="Proteomes" id="UP000694570"/>
    </source>
</evidence>
<dbReference type="InterPro" id="IPR036116">
    <property type="entry name" value="FN3_sf"/>
</dbReference>
<dbReference type="PROSITE" id="PS50835">
    <property type="entry name" value="IG_LIKE"/>
    <property type="match status" value="6"/>
</dbReference>
<dbReference type="SUPFAM" id="SSF49265">
    <property type="entry name" value="Fibronectin type III"/>
    <property type="match status" value="2"/>
</dbReference>
<feature type="domain" description="Ig-like" evidence="16">
    <location>
        <begin position="261"/>
        <end position="357"/>
    </location>
</feature>
<dbReference type="InterPro" id="IPR003961">
    <property type="entry name" value="FN3_dom"/>
</dbReference>
<dbReference type="FunFam" id="2.60.40.10:FF:000038">
    <property type="entry name" value="Neuronal cell adhesion molecule"/>
    <property type="match status" value="1"/>
</dbReference>
<dbReference type="CDD" id="cd05845">
    <property type="entry name" value="IgI_2_L1-CAM_like"/>
    <property type="match status" value="1"/>
</dbReference>
<proteinExistence type="inferred from homology"/>
<dbReference type="FunFam" id="2.60.40.10:FF:000574">
    <property type="entry name" value="neurofascin isoform X1"/>
    <property type="match status" value="1"/>
</dbReference>
<name>A0A8D0X8W6_PIG</name>
<keyword evidence="9 15" id="KW-0472">Membrane</keyword>
<evidence type="ECO:0000256" key="11">
    <source>
        <dbReference type="ARBA" id="ARBA00023180"/>
    </source>
</evidence>
<feature type="domain" description="Fibronectin type-III" evidence="17">
    <location>
        <begin position="1047"/>
        <end position="1143"/>
    </location>
</feature>
<dbReference type="GO" id="GO:0005886">
    <property type="term" value="C:plasma membrane"/>
    <property type="evidence" value="ECO:0007669"/>
    <property type="project" value="UniProtKB-SubCell"/>
</dbReference>
<feature type="region of interest" description="Disordered" evidence="14">
    <location>
        <begin position="1126"/>
        <end position="1145"/>
    </location>
</feature>
<evidence type="ECO:0000256" key="5">
    <source>
        <dbReference type="ARBA" id="ARBA00022729"/>
    </source>
</evidence>
<dbReference type="Proteomes" id="UP000694570">
    <property type="component" value="Unplaced"/>
</dbReference>
<dbReference type="FunFam" id="2.60.40.10:FF:000525">
    <property type="entry name" value="neurofascin isoform X2"/>
    <property type="match status" value="1"/>
</dbReference>
<keyword evidence="12" id="KW-0393">Immunoglobulin domain</keyword>
<dbReference type="FunFam" id="2.60.40.10:FF:000078">
    <property type="entry name" value="Neuronal cell adhesion molecule"/>
    <property type="match status" value="1"/>
</dbReference>
<feature type="compositionally biased region" description="Low complexity" evidence="14">
    <location>
        <begin position="72"/>
        <end position="84"/>
    </location>
</feature>
<dbReference type="FunFam" id="2.60.40.10:FF:000114">
    <property type="entry name" value="Neuronal cell adhesion molecule"/>
    <property type="match status" value="1"/>
</dbReference>
<dbReference type="InterPro" id="IPR003598">
    <property type="entry name" value="Ig_sub2"/>
</dbReference>
<dbReference type="Pfam" id="PF00047">
    <property type="entry name" value="ig"/>
    <property type="match status" value="1"/>
</dbReference>
<dbReference type="InterPro" id="IPR013151">
    <property type="entry name" value="Immunoglobulin_dom"/>
</dbReference>
<organism evidence="18 19">
    <name type="scientific">Sus scrofa</name>
    <name type="common">Pig</name>
    <dbReference type="NCBI Taxonomy" id="9823"/>
    <lineage>
        <taxon>Eukaryota</taxon>
        <taxon>Metazoa</taxon>
        <taxon>Chordata</taxon>
        <taxon>Craniata</taxon>
        <taxon>Vertebrata</taxon>
        <taxon>Euteleostomi</taxon>
        <taxon>Mammalia</taxon>
        <taxon>Eutheria</taxon>
        <taxon>Laurasiatheria</taxon>
        <taxon>Artiodactyla</taxon>
        <taxon>Suina</taxon>
        <taxon>Suidae</taxon>
        <taxon>Sus</taxon>
    </lineage>
</organism>
<dbReference type="InterPro" id="IPR036179">
    <property type="entry name" value="Ig-like_dom_sf"/>
</dbReference>
<keyword evidence="8 15" id="KW-1133">Transmembrane helix</keyword>
<sequence length="1376" mass="152854">MVEGHIQNKLVIPLGLQSTSSRVFPWRAVGDQRTETENYHFLQRSPWVGEKVKTVLVLQIAPQRAPAGPRGSSLPCSSSVPVPARRAKGGARGRARRVSGTRRLLGDAHGLVSALMRRLAARGAAGDAGEVAPPAADSTDCAPGRSPSPCRLIDLCAIWDAGVFLPAAAAAAWKGAPSGVPRRRLNEAETLSSVQKAQLQRLEAARPRGPGSGDRGPVPRMARQQPPPWVHAAILFSLLSLSTAIEIPMDPSIQNELSQPPTITKQSVKDHIVDPRDNILIECEAKGNPAPSFHWTRNSRFFNIAKDPRVSMRRRSGTLVIDFRSGGRPEEYEGEYQCFARNKFGTALSNRIRLQVSKSPLWPKENLDPVVVQEGAPLTLQCNPPPGLPSPVIFWMSSSMEPITQDKRVSQGHNGDLYFSNVMLQDMQTDYSCNARFHFTHTIQQKNPFNLKVLTTRGVAERTPSFMYPQGTASSQMVLRGMDLLLECIASGVPTPDIAWYKKGGDLPSDKAKLENFNKALRITNVSEEDSGEYFCLASNKMGSIRHTISVRVKAAPYWLDEPKNLILAPGEDGRLVCRANGNPKPTVQWMVNGEPLQSAPPNPNREVAGDTIIFRDTQISSRAVYQCNTSNEHGYLLANAFVSVLDVPPRMLSPRNQLIRVILYNRTRLDCPFFGSPIPTLRWFKNGQGSNLDGGNYHVYENGSLEIKMIRKEDQGIYTCVATNILGKAENQVRLEVKDPTRIYRMPEDQVAQRGTTVQLECRVKHDPSLKLTVSWLKDDEPLYIGNRMKKEEDSLTIFGVAERDQGSYTCVASTELDQDLAKAYLTVLADQATPTNRLAALPKGRPDRPRDLELTDLAERSVRLTWIPGDDNNSPITDYVVQFEEDQFQPGVWHDHSKFPGSVNSAVLQLSPYVNYQFRVIAINEVGSSHPSLPSERYRTSGAPPESNPSDVKGEGTRKNNMEITWTPMNATSAFGPNLRYIVKWRRRETRETWNNVTVWGSRYVVGQTPVYVPYEIRVQAENDFGKGPEPDTVIGYSGEDLPSAPRRFRVRQPNLETINLEWDHPEHPNGILIGYTLKYVAFNGTKVGKQIVENFSPNQTKFTVQRADPVSRYRFSLSARTQVGSGEAVTEESPAPPNEAPDEQSIWNVTVLPNSKWANITWKHNFGPGTDFVVEYIDSNHTKKTVPVKAQAQPIQLTDLYPGMTYTLRVYSRDNEGISSTVITFMTSTAYTNNQADIATQGWFIGLMCAIALLVLILLIVCFIKRSRGGKYPVREKKDVPLGPEDPKEEDGSFDYSDEDNKPLQGSQTSLDGTIKQQESDDSLVDYGEGGEGQFNEDGSFIGQYTVKKDKEETEGNESSEATSPVNAIYSLA</sequence>
<dbReference type="InterPro" id="IPR013098">
    <property type="entry name" value="Ig_I-set"/>
</dbReference>
<feature type="compositionally biased region" description="Acidic residues" evidence="14">
    <location>
        <begin position="1290"/>
        <end position="1301"/>
    </location>
</feature>
<evidence type="ECO:0000256" key="12">
    <source>
        <dbReference type="ARBA" id="ARBA00023319"/>
    </source>
</evidence>
<feature type="compositionally biased region" description="Polar residues" evidence="14">
    <location>
        <begin position="1307"/>
        <end position="1320"/>
    </location>
</feature>
<keyword evidence="11" id="KW-0325">Glycoprotein</keyword>
<evidence type="ECO:0000256" key="8">
    <source>
        <dbReference type="ARBA" id="ARBA00022989"/>
    </source>
</evidence>
<dbReference type="Ensembl" id="ENSSSCT00030072384.1">
    <property type="protein sequence ID" value="ENSSSCP00030033019.1"/>
    <property type="gene ID" value="ENSSSCG00030049485.1"/>
</dbReference>
<keyword evidence="5" id="KW-0732">Signal</keyword>
<dbReference type="InterPro" id="IPR007110">
    <property type="entry name" value="Ig-like_dom"/>
</dbReference>
<dbReference type="InterPro" id="IPR003599">
    <property type="entry name" value="Ig_sub"/>
</dbReference>
<dbReference type="SMART" id="SM00408">
    <property type="entry name" value="IGc2"/>
    <property type="match status" value="6"/>
</dbReference>
<feature type="domain" description="Fibronectin type-III" evidence="17">
    <location>
        <begin position="947"/>
        <end position="1043"/>
    </location>
</feature>
<evidence type="ECO:0000256" key="9">
    <source>
        <dbReference type="ARBA" id="ARBA00023136"/>
    </source>
</evidence>
<feature type="domain" description="Fibronectin type-III" evidence="17">
    <location>
        <begin position="1145"/>
        <end position="1235"/>
    </location>
</feature>
<dbReference type="InterPro" id="IPR013783">
    <property type="entry name" value="Ig-like_fold"/>
</dbReference>
<dbReference type="CDD" id="cd00063">
    <property type="entry name" value="FN3"/>
    <property type="match status" value="4"/>
</dbReference>
<keyword evidence="3" id="KW-1003">Cell membrane</keyword>
<dbReference type="Pfam" id="PF00041">
    <property type="entry name" value="fn3"/>
    <property type="match status" value="3"/>
</dbReference>
<feature type="domain" description="Ig-like" evidence="16">
    <location>
        <begin position="363"/>
        <end position="444"/>
    </location>
</feature>
<dbReference type="Pfam" id="PF13882">
    <property type="entry name" value="Bravo_FIGEY"/>
    <property type="match status" value="1"/>
</dbReference>
<dbReference type="PANTHER" id="PTHR44170:SF12">
    <property type="entry name" value="NEUROFASCIN"/>
    <property type="match status" value="1"/>
</dbReference>
<keyword evidence="4 15" id="KW-0812">Transmembrane</keyword>
<evidence type="ECO:0000256" key="14">
    <source>
        <dbReference type="SAM" id="MobiDB-lite"/>
    </source>
</evidence>
<comment type="subcellular location">
    <subcellularLocation>
        <location evidence="1">Cell membrane</location>
        <topology evidence="1">Single-pass type I membrane protein</topology>
    </subcellularLocation>
</comment>
<dbReference type="Pfam" id="PF13927">
    <property type="entry name" value="Ig_3"/>
    <property type="match status" value="2"/>
</dbReference>
<dbReference type="CDD" id="cd05731">
    <property type="entry name" value="Ig3_L1-CAM_like"/>
    <property type="match status" value="1"/>
</dbReference>
<accession>A0A8D0X8W6</accession>
<dbReference type="InterPro" id="IPR026965">
    <property type="entry name" value="NFASC_Ig-like"/>
</dbReference>
<feature type="domain" description="Ig-like" evidence="16">
    <location>
        <begin position="557"/>
        <end position="644"/>
    </location>
</feature>
<dbReference type="FunFam" id="2.60.40.10:FF:000347">
    <property type="entry name" value="Neuronal cell adhesion molecule"/>
    <property type="match status" value="1"/>
</dbReference>
<keyword evidence="6" id="KW-0677">Repeat</keyword>
<dbReference type="PROSITE" id="PS50853">
    <property type="entry name" value="FN3"/>
    <property type="match status" value="4"/>
</dbReference>
<dbReference type="FunFam" id="2.60.40.10:FF:000448">
    <property type="entry name" value="Neuronal cell adhesion molecule"/>
    <property type="match status" value="1"/>
</dbReference>
<evidence type="ECO:0000313" key="18">
    <source>
        <dbReference type="Ensembl" id="ENSSSCP00030033019.1"/>
    </source>
</evidence>
<gene>
    <name evidence="18" type="primary">NFASC</name>
</gene>
<dbReference type="FunFam" id="2.60.40.10:FF:000512">
    <property type="entry name" value="neurofascin isoform X1"/>
    <property type="match status" value="1"/>
</dbReference>
<keyword evidence="10" id="KW-1015">Disulfide bond</keyword>
<evidence type="ECO:0000256" key="7">
    <source>
        <dbReference type="ARBA" id="ARBA00022889"/>
    </source>
</evidence>
<reference evidence="18" key="1">
    <citation type="submission" date="2025-08" db="UniProtKB">
        <authorList>
            <consortium name="Ensembl"/>
        </authorList>
    </citation>
    <scope>IDENTIFICATION</scope>
</reference>
<feature type="domain" description="Ig-like" evidence="16">
    <location>
        <begin position="464"/>
        <end position="552"/>
    </location>
</feature>
<evidence type="ECO:0000259" key="17">
    <source>
        <dbReference type="PROSITE" id="PS50853"/>
    </source>
</evidence>
<dbReference type="SMART" id="SM00060">
    <property type="entry name" value="FN3"/>
    <property type="match status" value="4"/>
</dbReference>
<evidence type="ECO:0000256" key="15">
    <source>
        <dbReference type="SAM" id="Phobius"/>
    </source>
</evidence>
<dbReference type="PANTHER" id="PTHR44170">
    <property type="entry name" value="PROTEIN SIDEKICK"/>
    <property type="match status" value="1"/>
</dbReference>
<evidence type="ECO:0000256" key="13">
    <source>
        <dbReference type="ARBA" id="ARBA00073636"/>
    </source>
</evidence>
<evidence type="ECO:0000256" key="4">
    <source>
        <dbReference type="ARBA" id="ARBA00022692"/>
    </source>
</evidence>
<evidence type="ECO:0000256" key="1">
    <source>
        <dbReference type="ARBA" id="ARBA00004251"/>
    </source>
</evidence>
<dbReference type="SUPFAM" id="SSF48726">
    <property type="entry name" value="Immunoglobulin"/>
    <property type="match status" value="6"/>
</dbReference>
<evidence type="ECO:0000256" key="2">
    <source>
        <dbReference type="ARBA" id="ARBA00008588"/>
    </source>
</evidence>
<feature type="domain" description="Fibronectin type-III" evidence="17">
    <location>
        <begin position="850"/>
        <end position="945"/>
    </location>
</feature>
<evidence type="ECO:0000256" key="6">
    <source>
        <dbReference type="ARBA" id="ARBA00022737"/>
    </source>
</evidence>